<dbReference type="GO" id="GO:0005634">
    <property type="term" value="C:nucleus"/>
    <property type="evidence" value="ECO:0007669"/>
    <property type="project" value="UniProtKB-SubCell"/>
</dbReference>
<dbReference type="GO" id="GO:0003677">
    <property type="term" value="F:DNA binding"/>
    <property type="evidence" value="ECO:0007669"/>
    <property type="project" value="UniProtKB-KW"/>
</dbReference>
<dbReference type="InterPro" id="IPR006600">
    <property type="entry name" value="HTH_CenpB_DNA-bd_dom"/>
</dbReference>
<proteinExistence type="predicted"/>
<dbReference type="PANTHER" id="PTHR19303:SF73">
    <property type="entry name" value="PROTEIN PDC2"/>
    <property type="match status" value="1"/>
</dbReference>
<keyword evidence="2" id="KW-0238">DNA-binding</keyword>
<dbReference type="SMART" id="SM00674">
    <property type="entry name" value="CENPB"/>
    <property type="match status" value="1"/>
</dbReference>
<feature type="domain" description="HTH CENPB-type" evidence="3">
    <location>
        <begin position="65"/>
        <end position="136"/>
    </location>
</feature>
<protein>
    <submittedName>
        <fullName evidence="5">HTH CENPB-type domain-containing protein</fullName>
    </submittedName>
</protein>
<name>A0AAF3EQ23_9BILA</name>
<dbReference type="SUPFAM" id="SSF46689">
    <property type="entry name" value="Homeodomain-like"/>
    <property type="match status" value="2"/>
</dbReference>
<dbReference type="AlphaFoldDB" id="A0AAF3EQ23"/>
<evidence type="ECO:0000256" key="2">
    <source>
        <dbReference type="ARBA" id="ARBA00023125"/>
    </source>
</evidence>
<comment type="subcellular location">
    <subcellularLocation>
        <location evidence="1">Nucleus</location>
    </subcellularLocation>
</comment>
<dbReference type="InterPro" id="IPR009057">
    <property type="entry name" value="Homeodomain-like_sf"/>
</dbReference>
<dbReference type="WBParaSite" id="MBELARI_LOCUS16181">
    <property type="protein sequence ID" value="MBELARI_LOCUS16181"/>
    <property type="gene ID" value="MBELARI_LOCUS16181"/>
</dbReference>
<evidence type="ECO:0000313" key="5">
    <source>
        <dbReference type="WBParaSite" id="MBELARI_LOCUS16181"/>
    </source>
</evidence>
<dbReference type="Pfam" id="PF03221">
    <property type="entry name" value="HTH_Tnp_Tc5"/>
    <property type="match status" value="1"/>
</dbReference>
<accession>A0AAF3EQ23</accession>
<sequence length="215" mass="24804">MELQAPPRTKRRLDLAIKKQIIDAAMTKKISQVAMEFDLPQSTVSTILKNRVRISEIIDCGVNTKRSRVSYCKHPELEDALRKWVKERQMVDAPLNGPMLREQALKMAETLRIDDFQASNGWLMNFKSRHSLAFVGDEKKSGDSANEYLDHRLPTMITKPSISRQEAYESFTKFREYIQENSADPKIFQACFDIEDFFINELVKEIPLKSVSDSV</sequence>
<evidence type="ECO:0000313" key="4">
    <source>
        <dbReference type="Proteomes" id="UP000887575"/>
    </source>
</evidence>
<evidence type="ECO:0000256" key="1">
    <source>
        <dbReference type="ARBA" id="ARBA00004123"/>
    </source>
</evidence>
<dbReference type="Gene3D" id="1.10.10.60">
    <property type="entry name" value="Homeodomain-like"/>
    <property type="match status" value="2"/>
</dbReference>
<dbReference type="Proteomes" id="UP000887575">
    <property type="component" value="Unassembled WGS sequence"/>
</dbReference>
<reference evidence="5" key="1">
    <citation type="submission" date="2024-02" db="UniProtKB">
        <authorList>
            <consortium name="WormBaseParasite"/>
        </authorList>
    </citation>
    <scope>IDENTIFICATION</scope>
</reference>
<dbReference type="PANTHER" id="PTHR19303">
    <property type="entry name" value="TRANSPOSON"/>
    <property type="match status" value="1"/>
</dbReference>
<dbReference type="PROSITE" id="PS51253">
    <property type="entry name" value="HTH_CENPB"/>
    <property type="match status" value="1"/>
</dbReference>
<dbReference type="InterPro" id="IPR050863">
    <property type="entry name" value="CenT-Element_Derived"/>
</dbReference>
<keyword evidence="4" id="KW-1185">Reference proteome</keyword>
<evidence type="ECO:0000259" key="3">
    <source>
        <dbReference type="PROSITE" id="PS51253"/>
    </source>
</evidence>
<organism evidence="4 5">
    <name type="scientific">Mesorhabditis belari</name>
    <dbReference type="NCBI Taxonomy" id="2138241"/>
    <lineage>
        <taxon>Eukaryota</taxon>
        <taxon>Metazoa</taxon>
        <taxon>Ecdysozoa</taxon>
        <taxon>Nematoda</taxon>
        <taxon>Chromadorea</taxon>
        <taxon>Rhabditida</taxon>
        <taxon>Rhabditina</taxon>
        <taxon>Rhabditomorpha</taxon>
        <taxon>Rhabditoidea</taxon>
        <taxon>Rhabditidae</taxon>
        <taxon>Mesorhabditinae</taxon>
        <taxon>Mesorhabditis</taxon>
    </lineage>
</organism>